<dbReference type="Gene3D" id="3.30.450.90">
    <property type="match status" value="1"/>
</dbReference>
<dbReference type="EMBL" id="BAAFGK010000005">
    <property type="protein sequence ID" value="GAB0058851.1"/>
    <property type="molecule type" value="Genomic_DNA"/>
</dbReference>
<dbReference type="Gene3D" id="3.40.50.300">
    <property type="entry name" value="P-loop containing nucleotide triphosphate hydrolases"/>
    <property type="match status" value="1"/>
</dbReference>
<evidence type="ECO:0000256" key="2">
    <source>
        <dbReference type="ARBA" id="ARBA00022741"/>
    </source>
</evidence>
<dbReference type="InterPro" id="IPR037257">
    <property type="entry name" value="T2SS_E_N_sf"/>
</dbReference>
<organism evidence="5 6">
    <name type="scientific">Candidatus Magnetaquiglobus chichijimensis</name>
    <dbReference type="NCBI Taxonomy" id="3141448"/>
    <lineage>
        <taxon>Bacteria</taxon>
        <taxon>Pseudomonadati</taxon>
        <taxon>Pseudomonadota</taxon>
        <taxon>Magnetococcia</taxon>
        <taxon>Magnetococcales</taxon>
        <taxon>Candidatus Magnetaquicoccaceae</taxon>
        <taxon>Candidatus Magnetaquiglobus</taxon>
    </lineage>
</organism>
<dbReference type="PROSITE" id="PS00662">
    <property type="entry name" value="T2SP_E"/>
    <property type="match status" value="1"/>
</dbReference>
<keyword evidence="2" id="KW-0547">Nucleotide-binding</keyword>
<dbReference type="CDD" id="cd01129">
    <property type="entry name" value="PulE-GspE-like"/>
    <property type="match status" value="1"/>
</dbReference>
<evidence type="ECO:0000313" key="6">
    <source>
        <dbReference type="Proteomes" id="UP001628193"/>
    </source>
</evidence>
<accession>A0ABQ0CD91</accession>
<name>A0ABQ0CD91_9PROT</name>
<dbReference type="PANTHER" id="PTHR30258:SF2">
    <property type="entry name" value="COMG OPERON PROTEIN 1"/>
    <property type="match status" value="1"/>
</dbReference>
<keyword evidence="6" id="KW-1185">Reference proteome</keyword>
<dbReference type="Pfam" id="PF05157">
    <property type="entry name" value="MshEN"/>
    <property type="match status" value="1"/>
</dbReference>
<reference evidence="5 6" key="1">
    <citation type="submission" date="2024-05" db="EMBL/GenBank/DDBJ databases">
        <authorList>
            <consortium name="Candidatus Magnetaquicoccaceae bacterium FCR-1 genome sequencing consortium"/>
            <person name="Shimoshige H."/>
            <person name="Shimamura S."/>
            <person name="Taoka A."/>
            <person name="Kobayashi H."/>
            <person name="Maekawa T."/>
        </authorList>
    </citation>
    <scope>NUCLEOTIDE SEQUENCE [LARGE SCALE GENOMIC DNA]</scope>
    <source>
        <strain evidence="5 6">FCR-1</strain>
    </source>
</reference>
<dbReference type="InterPro" id="IPR027417">
    <property type="entry name" value="P-loop_NTPase"/>
</dbReference>
<dbReference type="Proteomes" id="UP001628193">
    <property type="component" value="Unassembled WGS sequence"/>
</dbReference>
<feature type="domain" description="Bacterial type II secretion system protein E" evidence="4">
    <location>
        <begin position="372"/>
        <end position="386"/>
    </location>
</feature>
<dbReference type="InterPro" id="IPR007831">
    <property type="entry name" value="T2SS_GspE_N"/>
</dbReference>
<dbReference type="Pfam" id="PF00437">
    <property type="entry name" value="T2SSE"/>
    <property type="match status" value="1"/>
</dbReference>
<dbReference type="PANTHER" id="PTHR30258">
    <property type="entry name" value="TYPE II SECRETION SYSTEM PROTEIN GSPE-RELATED"/>
    <property type="match status" value="1"/>
</dbReference>
<evidence type="ECO:0000256" key="3">
    <source>
        <dbReference type="ARBA" id="ARBA00022840"/>
    </source>
</evidence>
<evidence type="ECO:0000259" key="4">
    <source>
        <dbReference type="PROSITE" id="PS00662"/>
    </source>
</evidence>
<sequence>MSETEKVTKQIGELLKERGLINADHIDLALQDQKVTRERVGEILERLGFISQYDIAMAIADQDGRKYVDIDQKRPSPESLRLFNMQACLTHKFLPYHTDAGEVIVATWSDDVEGLEKFITRSTGLKPRIRQGEKSKIINAVQYYYHFLENPVETLIQKEIQQLATDRDGVRSLDTFVLHLMQLAVKSRASDIHIRPMDRSISIAFRVDGVMRAQFALPPTFKRLVATLKMKAGMDIAEQRLPQDGSFSESILNTPYDFRVSSTVCPYGENLVLRLLPAKGDFMSMRQLGIFDEDLEMLNQIFNEPFGIVLLTGPTGSGKTTTLYAAVRQLNLTEKNILTVENPIEYRIPLIRQTQINLKAGYTFASAVRHFLRHDPDVILVGEIRDTETAQTAVSASETGHLVLSTLHTNTALGAIPRLRSLGIPNFMLADSLRGVVSQRLVRKICPGCRESYTPDESERAYLGDPTLETLWRGRGCADCHQSGYMGRTLIYEILRTNRDLAGMIGRDVDVDTLEKLALQAGHRTIFQNAVSKVKLGHTTVQEVIRVLGHGAEAH</sequence>
<gene>
    <name evidence="5" type="ORF">SIID45300_03209</name>
</gene>
<reference evidence="5 6" key="2">
    <citation type="submission" date="2024-09" db="EMBL/GenBank/DDBJ databases">
        <title>Draft genome sequence of Candidatus Magnetaquicoccaceae bacterium FCR-1.</title>
        <authorList>
            <person name="Shimoshige H."/>
            <person name="Shimamura S."/>
            <person name="Taoka A."/>
            <person name="Kobayashi H."/>
            <person name="Maekawa T."/>
        </authorList>
    </citation>
    <scope>NUCLEOTIDE SEQUENCE [LARGE SCALE GENOMIC DNA]</scope>
    <source>
        <strain evidence="5 6">FCR-1</strain>
    </source>
</reference>
<comment type="caution">
    <text evidence="5">The sequence shown here is derived from an EMBL/GenBank/DDBJ whole genome shotgun (WGS) entry which is preliminary data.</text>
</comment>
<comment type="similarity">
    <text evidence="1">Belongs to the GSP E family.</text>
</comment>
<keyword evidence="3" id="KW-0067">ATP-binding</keyword>
<protein>
    <recommendedName>
        <fullName evidence="4">Bacterial type II secretion system protein E domain-containing protein</fullName>
    </recommendedName>
</protein>
<dbReference type="InterPro" id="IPR001482">
    <property type="entry name" value="T2SS/T4SS_dom"/>
</dbReference>
<evidence type="ECO:0000256" key="1">
    <source>
        <dbReference type="ARBA" id="ARBA00006611"/>
    </source>
</evidence>
<evidence type="ECO:0000313" key="5">
    <source>
        <dbReference type="EMBL" id="GAB0058851.1"/>
    </source>
</evidence>
<dbReference type="SUPFAM" id="SSF160246">
    <property type="entry name" value="EspE N-terminal domain-like"/>
    <property type="match status" value="1"/>
</dbReference>
<dbReference type="RefSeq" id="WP_420906570.1">
    <property type="nucleotide sequence ID" value="NZ_BAAFGK010000005.1"/>
</dbReference>
<dbReference type="SUPFAM" id="SSF52540">
    <property type="entry name" value="P-loop containing nucleoside triphosphate hydrolases"/>
    <property type="match status" value="1"/>
</dbReference>
<proteinExistence type="inferred from homology"/>